<gene>
    <name evidence="1" type="ORF">MPLG2_0106</name>
</gene>
<keyword evidence="1" id="KW-0808">Transferase</keyword>
<dbReference type="PANTHER" id="PTHR42811">
    <property type="entry name" value="SERINE ACETYLTRANSFERASE"/>
    <property type="match status" value="1"/>
</dbReference>
<dbReference type="InterPro" id="IPR011004">
    <property type="entry name" value="Trimer_LpxA-like_sf"/>
</dbReference>
<dbReference type="Gene3D" id="2.160.10.10">
    <property type="entry name" value="Hexapeptide repeat proteins"/>
    <property type="match status" value="1"/>
</dbReference>
<dbReference type="Proteomes" id="UP000238164">
    <property type="component" value="Chromosome 1"/>
</dbReference>
<sequence>MLTADVRLSSSKGSVCVMHAEDEPPRVKRTERQVTVTPPTSWDRRGVRGLLEVIKEDIAVNGSLLTPGTQMLVHLRLGQWAAAPERSGASHAIVEVLYRLGYFYVRNVIGFEVPRTVSMGRKVKFVHQHGVTVHPLAQIGDECLVRHNVTIGLRGDPSDGTRQFPPPRIGRRVQFGVGTTVLGGVVIGDYAVLGAHAVVATDVPDGASVVAPPARVLRLRGRASEGDAASAAEGPITHA</sequence>
<dbReference type="GO" id="GO:0009001">
    <property type="term" value="F:serine O-acetyltransferase activity"/>
    <property type="evidence" value="ECO:0007669"/>
    <property type="project" value="UniProtKB-EC"/>
</dbReference>
<name>A0A2N9JAD7_9ACTN</name>
<accession>A0A2N9JAD7</accession>
<reference evidence="1 2" key="1">
    <citation type="submission" date="2018-02" db="EMBL/GenBank/DDBJ databases">
        <authorList>
            <person name="Cohen D.B."/>
            <person name="Kent A.D."/>
        </authorList>
    </citation>
    <scope>NUCLEOTIDE SEQUENCE [LARGE SCALE GENOMIC DNA]</scope>
    <source>
        <strain evidence="1">1</strain>
    </source>
</reference>
<dbReference type="EC" id="2.3.1.30" evidence="1"/>
<keyword evidence="1" id="KW-0012">Acyltransferase</keyword>
<dbReference type="KEGG" id="mgg:MPLG2_0106"/>
<dbReference type="InterPro" id="IPR001451">
    <property type="entry name" value="Hexapep"/>
</dbReference>
<dbReference type="SUPFAM" id="SSF51161">
    <property type="entry name" value="Trimeric LpxA-like enzymes"/>
    <property type="match status" value="1"/>
</dbReference>
<dbReference type="EMBL" id="LT985188">
    <property type="protein sequence ID" value="SPD85142.1"/>
    <property type="molecule type" value="Genomic_DNA"/>
</dbReference>
<keyword evidence="2" id="KW-1185">Reference proteome</keyword>
<protein>
    <submittedName>
        <fullName evidence="1">Serine acetyltransferase</fullName>
        <ecNumber evidence="1">2.3.1.30</ecNumber>
    </submittedName>
</protein>
<evidence type="ECO:0000313" key="1">
    <source>
        <dbReference type="EMBL" id="SPD85142.1"/>
    </source>
</evidence>
<dbReference type="AlphaFoldDB" id="A0A2N9JAD7"/>
<organism evidence="1 2">
    <name type="scientific">Micropruina glycogenica</name>
    <dbReference type="NCBI Taxonomy" id="75385"/>
    <lineage>
        <taxon>Bacteria</taxon>
        <taxon>Bacillati</taxon>
        <taxon>Actinomycetota</taxon>
        <taxon>Actinomycetes</taxon>
        <taxon>Propionibacteriales</taxon>
        <taxon>Nocardioidaceae</taxon>
        <taxon>Micropruina</taxon>
    </lineage>
</organism>
<dbReference type="Pfam" id="PF00132">
    <property type="entry name" value="Hexapep"/>
    <property type="match status" value="1"/>
</dbReference>
<proteinExistence type="predicted"/>
<evidence type="ECO:0000313" key="2">
    <source>
        <dbReference type="Proteomes" id="UP000238164"/>
    </source>
</evidence>